<keyword evidence="2" id="KW-1185">Reference proteome</keyword>
<evidence type="ECO:0000313" key="2">
    <source>
        <dbReference type="Proteomes" id="UP000292052"/>
    </source>
</evidence>
<organism evidence="1 2">
    <name type="scientific">Asbolus verrucosus</name>
    <name type="common">Desert ironclad beetle</name>
    <dbReference type="NCBI Taxonomy" id="1661398"/>
    <lineage>
        <taxon>Eukaryota</taxon>
        <taxon>Metazoa</taxon>
        <taxon>Ecdysozoa</taxon>
        <taxon>Arthropoda</taxon>
        <taxon>Hexapoda</taxon>
        <taxon>Insecta</taxon>
        <taxon>Pterygota</taxon>
        <taxon>Neoptera</taxon>
        <taxon>Endopterygota</taxon>
        <taxon>Coleoptera</taxon>
        <taxon>Polyphaga</taxon>
        <taxon>Cucujiformia</taxon>
        <taxon>Tenebrionidae</taxon>
        <taxon>Pimeliinae</taxon>
        <taxon>Asbolus</taxon>
    </lineage>
</organism>
<evidence type="ECO:0000313" key="1">
    <source>
        <dbReference type="EMBL" id="RZC33180.1"/>
    </source>
</evidence>
<feature type="non-terminal residue" evidence="1">
    <location>
        <position position="89"/>
    </location>
</feature>
<reference evidence="1 2" key="1">
    <citation type="submission" date="2017-03" db="EMBL/GenBank/DDBJ databases">
        <title>Genome of the blue death feigning beetle - Asbolus verrucosus.</title>
        <authorList>
            <person name="Rider S.D."/>
        </authorList>
    </citation>
    <scope>NUCLEOTIDE SEQUENCE [LARGE SCALE GENOMIC DNA]</scope>
    <source>
        <strain evidence="1">Butters</strain>
        <tissue evidence="1">Head and leg muscle</tissue>
    </source>
</reference>
<dbReference type="Proteomes" id="UP000292052">
    <property type="component" value="Unassembled WGS sequence"/>
</dbReference>
<sequence length="89" mass="10288">MCVDEVQYRADSIIVVIPKTKNGVPRTFLVTDENWINLIKKYANLKPKKVTHRRFFLTYRSGYCINTPTGINMMGKIPKIIATFLELPN</sequence>
<dbReference type="AlphaFoldDB" id="A0A482VK67"/>
<dbReference type="OrthoDB" id="6734417at2759"/>
<comment type="caution">
    <text evidence="1">The sequence shown here is derived from an EMBL/GenBank/DDBJ whole genome shotgun (WGS) entry which is preliminary data.</text>
</comment>
<accession>A0A482VK67</accession>
<protein>
    <submittedName>
        <fullName evidence="1">Uncharacterized protein</fullName>
    </submittedName>
</protein>
<name>A0A482VK67_ASBVE</name>
<gene>
    <name evidence="1" type="ORF">BDFB_015275</name>
</gene>
<proteinExistence type="predicted"/>
<dbReference type="EMBL" id="QDEB01091178">
    <property type="protein sequence ID" value="RZC33180.1"/>
    <property type="molecule type" value="Genomic_DNA"/>
</dbReference>